<dbReference type="AlphaFoldDB" id="A0A9N9HRE3"/>
<evidence type="ECO:0000256" key="1">
    <source>
        <dbReference type="SAM" id="MobiDB-lite"/>
    </source>
</evidence>
<feature type="region of interest" description="Disordered" evidence="1">
    <location>
        <begin position="129"/>
        <end position="151"/>
    </location>
</feature>
<dbReference type="EMBL" id="CAJVPY010008885">
    <property type="protein sequence ID" value="CAG8701971.1"/>
    <property type="molecule type" value="Genomic_DNA"/>
</dbReference>
<organism evidence="2 3">
    <name type="scientific">Dentiscutata erythropus</name>
    <dbReference type="NCBI Taxonomy" id="1348616"/>
    <lineage>
        <taxon>Eukaryota</taxon>
        <taxon>Fungi</taxon>
        <taxon>Fungi incertae sedis</taxon>
        <taxon>Mucoromycota</taxon>
        <taxon>Glomeromycotina</taxon>
        <taxon>Glomeromycetes</taxon>
        <taxon>Diversisporales</taxon>
        <taxon>Gigasporaceae</taxon>
        <taxon>Dentiscutata</taxon>
    </lineage>
</organism>
<keyword evidence="3" id="KW-1185">Reference proteome</keyword>
<gene>
    <name evidence="2" type="ORF">DERYTH_LOCUS13046</name>
</gene>
<protein>
    <submittedName>
        <fullName evidence="2">28176_t:CDS:1</fullName>
    </submittedName>
</protein>
<evidence type="ECO:0000313" key="2">
    <source>
        <dbReference type="EMBL" id="CAG8701971.1"/>
    </source>
</evidence>
<feature type="non-terminal residue" evidence="2">
    <location>
        <position position="151"/>
    </location>
</feature>
<reference evidence="2" key="1">
    <citation type="submission" date="2021-06" db="EMBL/GenBank/DDBJ databases">
        <authorList>
            <person name="Kallberg Y."/>
            <person name="Tangrot J."/>
            <person name="Rosling A."/>
        </authorList>
    </citation>
    <scope>NUCLEOTIDE SEQUENCE</scope>
    <source>
        <strain evidence="2">MA453B</strain>
    </source>
</reference>
<dbReference type="Proteomes" id="UP000789405">
    <property type="component" value="Unassembled WGS sequence"/>
</dbReference>
<dbReference type="OrthoDB" id="2436443at2759"/>
<evidence type="ECO:0000313" key="3">
    <source>
        <dbReference type="Proteomes" id="UP000789405"/>
    </source>
</evidence>
<name>A0A9N9HRE3_9GLOM</name>
<feature type="compositionally biased region" description="Acidic residues" evidence="1">
    <location>
        <begin position="129"/>
        <end position="142"/>
    </location>
</feature>
<sequence>KANSDSEDEAELSNIVGSSSKVFQKNAIDYLSDTWYSVDEDIIINCWKKTGILPAAEEEEMTYATEFQEEAKFLDNNNLNALLDELPIKDDYAATLTSAIVNYFNDIDQIIATEEALTDQQIITLVQDEEYNNVEDDPEDSVNEPPEQNYE</sequence>
<comment type="caution">
    <text evidence="2">The sequence shown here is derived from an EMBL/GenBank/DDBJ whole genome shotgun (WGS) entry which is preliminary data.</text>
</comment>
<proteinExistence type="predicted"/>
<accession>A0A9N9HRE3</accession>